<keyword evidence="3" id="KW-0732">Signal</keyword>
<feature type="region of interest" description="Disordered" evidence="2">
    <location>
        <begin position="75"/>
        <end position="94"/>
    </location>
</feature>
<evidence type="ECO:0000259" key="4">
    <source>
        <dbReference type="PROSITE" id="PS51670"/>
    </source>
</evidence>
<dbReference type="InterPro" id="IPR014044">
    <property type="entry name" value="CAP_dom"/>
</dbReference>
<feature type="region of interest" description="Disordered" evidence="2">
    <location>
        <begin position="140"/>
        <end position="169"/>
    </location>
</feature>
<sequence>MKFTMFDHVLVLLAAVAVVVATQEGGVTVHSTIPAVEVETSPEEVTHLEVEEEKEEKERHETSNEVMKMIEQNERHDSNGDEEMTITEESERQEPGDRMINMIGRSEGNETNDEETDNMILGRPEVATVLPDVHKWWKMDNSAARKGKRRPHNERRNRKHRGRKRKWKNRHAKKFYRRNRTYEWGAKKHRKSGDMQAGHWQYASPNQRDAWTAGQSFRSLDPRRMKVKRYLVRQHNLLRSKVNPPAGDMLAMKWYKTAAEQAQAWAEQCGRHSNADHPSVRWTSSYGACGQNVFVSPTKKRWNHVLQHWWGARKEFRYGETNNLTAVAAYTQMAWYNSHQLGCGFSQCNNPGGSTFFRYVCNYCPVGNDPERLGRPYTEGAPCSLCPGACRPLCSRHRCPLCTNACTYSDMWVNCGTLNQQWHEWLCNTKTKQGVERFKNCRATCQCVNEIT</sequence>
<name>A0A0N7ZA67_SCYOL</name>
<dbReference type="Gene3D" id="3.40.33.10">
    <property type="entry name" value="CAP"/>
    <property type="match status" value="1"/>
</dbReference>
<dbReference type="Pfam" id="PF00188">
    <property type="entry name" value="CAP"/>
    <property type="match status" value="1"/>
</dbReference>
<dbReference type="SMART" id="SM00198">
    <property type="entry name" value="SCP"/>
    <property type="match status" value="1"/>
</dbReference>
<dbReference type="Gene3D" id="1.10.10.740">
    <property type="entry name" value="Crisp domain"/>
    <property type="match status" value="1"/>
</dbReference>
<evidence type="ECO:0000313" key="5">
    <source>
        <dbReference type="EMBL" id="JAI58000.1"/>
    </source>
</evidence>
<evidence type="ECO:0000256" key="2">
    <source>
        <dbReference type="SAM" id="MobiDB-lite"/>
    </source>
</evidence>
<organism evidence="5">
    <name type="scientific">Scylla olivacea</name>
    <name type="common">Orange mud crab</name>
    <name type="synonym">Cancer olivacea</name>
    <dbReference type="NCBI Taxonomy" id="85551"/>
    <lineage>
        <taxon>Eukaryota</taxon>
        <taxon>Metazoa</taxon>
        <taxon>Ecdysozoa</taxon>
        <taxon>Arthropoda</taxon>
        <taxon>Crustacea</taxon>
        <taxon>Multicrustacea</taxon>
        <taxon>Malacostraca</taxon>
        <taxon>Eumalacostraca</taxon>
        <taxon>Eucarida</taxon>
        <taxon>Decapoda</taxon>
        <taxon>Pleocyemata</taxon>
        <taxon>Brachyura</taxon>
        <taxon>Eubrachyura</taxon>
        <taxon>Portunoidea</taxon>
        <taxon>Portunidae</taxon>
        <taxon>Portuninae</taxon>
        <taxon>Scylla</taxon>
    </lineage>
</organism>
<comment type="caution">
    <text evidence="1">Lacks conserved residue(s) required for the propagation of feature annotation.</text>
</comment>
<protein>
    <recommendedName>
        <fullName evidence="4">ShKT domain-containing protein</fullName>
    </recommendedName>
</protein>
<dbReference type="InterPro" id="IPR003582">
    <property type="entry name" value="ShKT_dom"/>
</dbReference>
<dbReference type="InterPro" id="IPR035940">
    <property type="entry name" value="CAP_sf"/>
</dbReference>
<dbReference type="AlphaFoldDB" id="A0A0N7ZA67"/>
<dbReference type="InterPro" id="IPR042076">
    <property type="entry name" value="Crisp-like_dom"/>
</dbReference>
<dbReference type="PROSITE" id="PS51670">
    <property type="entry name" value="SHKT"/>
    <property type="match status" value="1"/>
</dbReference>
<dbReference type="EMBL" id="GDRN01103916">
    <property type="protein sequence ID" value="JAI58000.1"/>
    <property type="molecule type" value="Transcribed_RNA"/>
</dbReference>
<dbReference type="InterPro" id="IPR001283">
    <property type="entry name" value="CRISP-related"/>
</dbReference>
<dbReference type="InterPro" id="IPR013871">
    <property type="entry name" value="Cysteine_rich_secretory"/>
</dbReference>
<feature type="chain" id="PRO_5006016704" description="ShKT domain-containing protein" evidence="3">
    <location>
        <begin position="22"/>
        <end position="452"/>
    </location>
</feature>
<reference evidence="5" key="1">
    <citation type="submission" date="2015-09" db="EMBL/GenBank/DDBJ databases">
        <title>Scylla olivacea transcriptome.</title>
        <authorList>
            <person name="Ikhwanuddin M."/>
        </authorList>
    </citation>
    <scope>NUCLEOTIDE SEQUENCE</scope>
</reference>
<evidence type="ECO:0000256" key="1">
    <source>
        <dbReference type="PROSITE-ProRule" id="PRU01005"/>
    </source>
</evidence>
<evidence type="ECO:0000256" key="3">
    <source>
        <dbReference type="SAM" id="SignalP"/>
    </source>
</evidence>
<feature type="signal peptide" evidence="3">
    <location>
        <begin position="1"/>
        <end position="21"/>
    </location>
</feature>
<feature type="domain" description="ShKT" evidence="4">
    <location>
        <begin position="406"/>
        <end position="447"/>
    </location>
</feature>
<dbReference type="Pfam" id="PF08562">
    <property type="entry name" value="Crisp"/>
    <property type="match status" value="1"/>
</dbReference>
<accession>A0A0N7ZA67</accession>
<proteinExistence type="predicted"/>
<dbReference type="PANTHER" id="PTHR10334">
    <property type="entry name" value="CYSTEINE-RICH SECRETORY PROTEIN-RELATED"/>
    <property type="match status" value="1"/>
</dbReference>
<feature type="compositionally biased region" description="Basic residues" evidence="2">
    <location>
        <begin position="145"/>
        <end position="169"/>
    </location>
</feature>
<dbReference type="SUPFAM" id="SSF55797">
    <property type="entry name" value="PR-1-like"/>
    <property type="match status" value="1"/>
</dbReference>
<dbReference type="PRINTS" id="PR00837">
    <property type="entry name" value="V5TPXLIKE"/>
</dbReference>
<dbReference type="SUPFAM" id="SSF57546">
    <property type="entry name" value="Crisp domain-like"/>
    <property type="match status" value="1"/>
</dbReference>